<reference evidence="1" key="1">
    <citation type="submission" date="2022-07" db="EMBL/GenBank/DDBJ databases">
        <title>Phylogenomic reconstructions and comparative analyses of Kickxellomycotina fungi.</title>
        <authorList>
            <person name="Reynolds N.K."/>
            <person name="Stajich J.E."/>
            <person name="Barry K."/>
            <person name="Grigoriev I.V."/>
            <person name="Crous P."/>
            <person name="Smith M.E."/>
        </authorList>
    </citation>
    <scope>NUCLEOTIDE SEQUENCE</scope>
    <source>
        <strain evidence="1">RSA 476</strain>
    </source>
</reference>
<dbReference type="Proteomes" id="UP001140074">
    <property type="component" value="Unassembled WGS sequence"/>
</dbReference>
<dbReference type="EMBL" id="JANBUY010000109">
    <property type="protein sequence ID" value="KAJ2863847.1"/>
    <property type="molecule type" value="Genomic_DNA"/>
</dbReference>
<dbReference type="AlphaFoldDB" id="A0A9W8IK90"/>
<gene>
    <name evidence="1" type="ORF">GGH94_003346</name>
</gene>
<organism evidence="1 2">
    <name type="scientific">Coemansia aciculifera</name>
    <dbReference type="NCBI Taxonomy" id="417176"/>
    <lineage>
        <taxon>Eukaryota</taxon>
        <taxon>Fungi</taxon>
        <taxon>Fungi incertae sedis</taxon>
        <taxon>Zoopagomycota</taxon>
        <taxon>Kickxellomycotina</taxon>
        <taxon>Kickxellomycetes</taxon>
        <taxon>Kickxellales</taxon>
        <taxon>Kickxellaceae</taxon>
        <taxon>Coemansia</taxon>
    </lineage>
</organism>
<proteinExistence type="predicted"/>
<protein>
    <submittedName>
        <fullName evidence="1">Uncharacterized protein</fullName>
    </submittedName>
</protein>
<evidence type="ECO:0000313" key="1">
    <source>
        <dbReference type="EMBL" id="KAJ2863847.1"/>
    </source>
</evidence>
<comment type="caution">
    <text evidence="1">The sequence shown here is derived from an EMBL/GenBank/DDBJ whole genome shotgun (WGS) entry which is preliminary data.</text>
</comment>
<sequence>MDQALFIRNWGDDIGNGVDEPKYVNMLAVVEIKVDDSPKASSKTNSMTSSK</sequence>
<feature type="non-terminal residue" evidence="1">
    <location>
        <position position="51"/>
    </location>
</feature>
<name>A0A9W8IK90_9FUNG</name>
<keyword evidence="2" id="KW-1185">Reference proteome</keyword>
<accession>A0A9W8IK90</accession>
<evidence type="ECO:0000313" key="2">
    <source>
        <dbReference type="Proteomes" id="UP001140074"/>
    </source>
</evidence>